<dbReference type="Gene3D" id="3.40.50.620">
    <property type="entry name" value="HUPs"/>
    <property type="match status" value="1"/>
</dbReference>
<evidence type="ECO:0000313" key="6">
    <source>
        <dbReference type="WBParaSite" id="L893_g14911.t1"/>
    </source>
</evidence>
<dbReference type="PANTHER" id="PTHR45937">
    <property type="entry name" value="ASPARAGINE SYNTHETASE DOMAIN-CONTAINING PROTEIN 1"/>
    <property type="match status" value="1"/>
</dbReference>
<feature type="domain" description="Asparagine synthetase" evidence="4">
    <location>
        <begin position="213"/>
        <end position="373"/>
    </location>
</feature>
<evidence type="ECO:0000256" key="2">
    <source>
        <dbReference type="ARBA" id="ARBA00022888"/>
    </source>
</evidence>
<proteinExistence type="predicted"/>
<dbReference type="InterPro" id="IPR001962">
    <property type="entry name" value="Asn_synthase"/>
</dbReference>
<dbReference type="InterPro" id="IPR014729">
    <property type="entry name" value="Rossmann-like_a/b/a_fold"/>
</dbReference>
<dbReference type="GO" id="GO:0004066">
    <property type="term" value="F:asparagine synthase (glutamine-hydrolyzing) activity"/>
    <property type="evidence" value="ECO:0007669"/>
    <property type="project" value="InterPro"/>
</dbReference>
<dbReference type="Proteomes" id="UP000095287">
    <property type="component" value="Unplaced"/>
</dbReference>
<dbReference type="Pfam" id="PF00733">
    <property type="entry name" value="Asn_synthase"/>
    <property type="match status" value="2"/>
</dbReference>
<accession>A0A1I7YCB3</accession>
<keyword evidence="5" id="KW-1185">Reference proteome</keyword>
<evidence type="ECO:0000256" key="3">
    <source>
        <dbReference type="ARBA" id="ARBA00022962"/>
    </source>
</evidence>
<dbReference type="PANTHER" id="PTHR45937:SF1">
    <property type="entry name" value="ASPARAGINE SYNTHETASE DOMAIN-CONTAINING PROTEIN 1"/>
    <property type="match status" value="1"/>
</dbReference>
<organism evidence="5 6">
    <name type="scientific">Steinernema glaseri</name>
    <dbReference type="NCBI Taxonomy" id="37863"/>
    <lineage>
        <taxon>Eukaryota</taxon>
        <taxon>Metazoa</taxon>
        <taxon>Ecdysozoa</taxon>
        <taxon>Nematoda</taxon>
        <taxon>Chromadorea</taxon>
        <taxon>Rhabditida</taxon>
        <taxon>Tylenchina</taxon>
        <taxon>Panagrolaimomorpha</taxon>
        <taxon>Strongyloidoidea</taxon>
        <taxon>Steinernematidae</taxon>
        <taxon>Steinernema</taxon>
    </lineage>
</organism>
<evidence type="ECO:0000259" key="4">
    <source>
        <dbReference type="Pfam" id="PF00733"/>
    </source>
</evidence>
<evidence type="ECO:0000313" key="5">
    <source>
        <dbReference type="Proteomes" id="UP000095287"/>
    </source>
</evidence>
<dbReference type="CDD" id="cd01991">
    <property type="entry name" value="Asn_synthase_B_C"/>
    <property type="match status" value="1"/>
</dbReference>
<reference evidence="6" key="1">
    <citation type="submission" date="2016-11" db="UniProtKB">
        <authorList>
            <consortium name="WormBaseParasite"/>
        </authorList>
    </citation>
    <scope>IDENTIFICATION</scope>
</reference>
<dbReference type="AlphaFoldDB" id="A0A1I7YCB3"/>
<name>A0A1I7YCB3_9BILA</name>
<keyword evidence="1" id="KW-0028">Amino-acid biosynthesis</keyword>
<evidence type="ECO:0000256" key="1">
    <source>
        <dbReference type="ARBA" id="ARBA00022605"/>
    </source>
</evidence>
<protein>
    <submittedName>
        <fullName evidence="6">Asparagine synthetase domain-containing protein</fullName>
    </submittedName>
</protein>
<keyword evidence="3" id="KW-0315">Glutamine amidotransferase</keyword>
<dbReference type="InterPro" id="IPR051857">
    <property type="entry name" value="Asn_synthetase_domain"/>
</dbReference>
<dbReference type="SUPFAM" id="SSF52402">
    <property type="entry name" value="Adenine nucleotide alpha hydrolases-like"/>
    <property type="match status" value="1"/>
</dbReference>
<dbReference type="WBParaSite" id="L893_g14911.t1">
    <property type="protein sequence ID" value="L893_g14911.t1"/>
    <property type="gene ID" value="L893_g14911"/>
</dbReference>
<dbReference type="GO" id="GO:0006529">
    <property type="term" value="P:asparagine biosynthetic process"/>
    <property type="evidence" value="ECO:0007669"/>
    <property type="project" value="UniProtKB-KW"/>
</dbReference>
<sequence length="488" mass="55236">MRDCRVMVSEDPQLPFFELHSYNNAERPPTSKSFCYPTSRRPIYEECDGITDVNQISNMLAKNRGPFSFVYHRPDLKMVFLGRDRLGRCSLVASVSEDKTMISFGKYAKHDPHVPCVKRELLAGTMYIVDYQKGGLESVTFIAADRYEVKEPILTYFLFYRFVIEGALQVPKINDSEYILTEDDFKTEMAKYVSLGVTKFDEAIKSVTYDVKQDKSPVGILFSGGVDSLLVSVAAHRNLPIEYQIDLINVAFGDGDKILPSNAPDRPQCINAYEHLCQMYPDRKFVLVLVDVLKEELGKERLRKVDRIISPGGTVLDDSIGCVLWFASRAKGVIYGTEESYTSAARLLLVGSGADELFGGYSRHRGRFENSGRAGLVDELNAELRNIGNRNLGRDDRVTSSNNRDCRIPFLDDDFVDWVAALPLEMKMDFNLPRGYGEKIFIREMLRELGVDEKLCTAPKRAMQFGTRIAKLENSKEKGSDMCARLTR</sequence>
<keyword evidence="2" id="KW-0061">Asparagine biosynthesis</keyword>
<feature type="domain" description="Asparagine synthetase" evidence="4">
    <location>
        <begin position="379"/>
        <end position="467"/>
    </location>
</feature>